<dbReference type="KEGG" id="vg:23463315"/>
<feature type="transmembrane region" description="Helical" evidence="2">
    <location>
        <begin position="154"/>
        <end position="173"/>
    </location>
</feature>
<keyword evidence="2" id="KW-1133">Transmembrane helix</keyword>
<proteinExistence type="predicted"/>
<feature type="transmembrane region" description="Helical" evidence="2">
    <location>
        <begin position="112"/>
        <end position="139"/>
    </location>
</feature>
<reference evidence="3 4" key="1">
    <citation type="journal article" date="2015" name="Parasitol. Res.">
        <title>Viruses in close associations with free-living amoebae.</title>
        <authorList>
            <person name="Scheid P."/>
        </authorList>
    </citation>
    <scope>NUCLEOTIDE SEQUENCE [LARGE SCALE GENOMIC DNA]</scope>
    <source>
        <strain evidence="3">KlaHel</strain>
    </source>
</reference>
<feature type="region of interest" description="Disordered" evidence="1">
    <location>
        <begin position="1"/>
        <end position="47"/>
    </location>
</feature>
<evidence type="ECO:0000313" key="3">
    <source>
        <dbReference type="EMBL" id="AJF98398.1"/>
    </source>
</evidence>
<sequence length="174" mass="19431">MRRRAAGRRCVAQRAGRRRHDAAPRGRSARPHRPGAPALGVGRQHHGTAAHRHCHARRCGHPCRLSNDRRGHHGRLGCAPQRPPTVSTVLEMSPDLFFHEKTNAKNKEKRDIAYFLVPFFVLPHFSALSMALACVGFTLSHGCAATVCRRQSKADVHAAFLFVGLFFLKIVLFF</sequence>
<accession>A0A0B5IZN9</accession>
<organism evidence="3 4">
    <name type="scientific">Pandoravirus inopinatum</name>
    <dbReference type="NCBI Taxonomy" id="1605721"/>
    <lineage>
        <taxon>Viruses</taxon>
        <taxon>Pandoravirus</taxon>
    </lineage>
</organism>
<keyword evidence="2" id="KW-0472">Membrane</keyword>
<dbReference type="EMBL" id="KP136319">
    <property type="protein sequence ID" value="AJF98398.1"/>
    <property type="molecule type" value="Genomic_DNA"/>
</dbReference>
<dbReference type="GeneID" id="23463315"/>
<evidence type="ECO:0000256" key="2">
    <source>
        <dbReference type="SAM" id="Phobius"/>
    </source>
</evidence>
<protein>
    <submittedName>
        <fullName evidence="3">Uncharacterized protein</fullName>
    </submittedName>
</protein>
<evidence type="ECO:0000313" key="4">
    <source>
        <dbReference type="Proteomes" id="UP000202511"/>
    </source>
</evidence>
<dbReference type="Proteomes" id="UP000202511">
    <property type="component" value="Segment"/>
</dbReference>
<keyword evidence="2" id="KW-0812">Transmembrane</keyword>
<name>A0A0B5IZN9_9VIRU</name>
<dbReference type="RefSeq" id="YP_009120633.1">
    <property type="nucleotide sequence ID" value="NC_026440.1"/>
</dbReference>
<evidence type="ECO:0000256" key="1">
    <source>
        <dbReference type="SAM" id="MobiDB-lite"/>
    </source>
</evidence>